<dbReference type="AlphaFoldDB" id="A0A2P8E411"/>
<sequence length="87" mass="9217">MRVTIRVKPGSARPRVGGRYGEALVVAVSPRAVDGQATRAALDALAGAVGCRRREVILLTGSNSRTKIVQVPDVYSARVTELMEPGD</sequence>
<protein>
    <recommendedName>
        <fullName evidence="2">UPF0235 protein CLV30_106217</fullName>
    </recommendedName>
</protein>
<dbReference type="InterPro" id="IPR036591">
    <property type="entry name" value="YggU-like_sf"/>
</dbReference>
<evidence type="ECO:0000313" key="4">
    <source>
        <dbReference type="Proteomes" id="UP000243528"/>
    </source>
</evidence>
<evidence type="ECO:0000313" key="3">
    <source>
        <dbReference type="EMBL" id="PSL04212.1"/>
    </source>
</evidence>
<evidence type="ECO:0000256" key="2">
    <source>
        <dbReference type="HAMAP-Rule" id="MF_00634"/>
    </source>
</evidence>
<dbReference type="RefSeq" id="WP_106537215.1">
    <property type="nucleotide sequence ID" value="NZ_ML142900.1"/>
</dbReference>
<dbReference type="HAMAP" id="MF_00634">
    <property type="entry name" value="UPF0235"/>
    <property type="match status" value="1"/>
</dbReference>
<organism evidence="3 4">
    <name type="scientific">Haloactinopolyspora alba</name>
    <dbReference type="NCBI Taxonomy" id="648780"/>
    <lineage>
        <taxon>Bacteria</taxon>
        <taxon>Bacillati</taxon>
        <taxon>Actinomycetota</taxon>
        <taxon>Actinomycetes</taxon>
        <taxon>Jiangellales</taxon>
        <taxon>Jiangellaceae</taxon>
        <taxon>Haloactinopolyspora</taxon>
    </lineage>
</organism>
<evidence type="ECO:0000256" key="1">
    <source>
        <dbReference type="ARBA" id="ARBA00010364"/>
    </source>
</evidence>
<dbReference type="Gene3D" id="3.30.1200.10">
    <property type="entry name" value="YggU-like"/>
    <property type="match status" value="1"/>
</dbReference>
<dbReference type="OrthoDB" id="5244571at2"/>
<dbReference type="EMBL" id="PYGE01000006">
    <property type="protein sequence ID" value="PSL04212.1"/>
    <property type="molecule type" value="Genomic_DNA"/>
</dbReference>
<dbReference type="SMART" id="SM01152">
    <property type="entry name" value="DUF167"/>
    <property type="match status" value="1"/>
</dbReference>
<dbReference type="Proteomes" id="UP000243528">
    <property type="component" value="Unassembled WGS sequence"/>
</dbReference>
<comment type="similarity">
    <text evidence="1 2">Belongs to the UPF0235 family.</text>
</comment>
<dbReference type="InterPro" id="IPR003746">
    <property type="entry name" value="DUF167"/>
</dbReference>
<name>A0A2P8E411_9ACTN</name>
<dbReference type="PANTHER" id="PTHR47817:SF2">
    <property type="entry name" value="OS04G0686300 PROTEIN"/>
    <property type="match status" value="1"/>
</dbReference>
<proteinExistence type="inferred from homology"/>
<keyword evidence="4" id="KW-1185">Reference proteome</keyword>
<gene>
    <name evidence="3" type="ORF">CLV30_106217</name>
</gene>
<dbReference type="NCBIfam" id="TIGR00251">
    <property type="entry name" value="DUF167 family protein"/>
    <property type="match status" value="1"/>
</dbReference>
<accession>A0A2P8E411</accession>
<reference evidence="3 4" key="1">
    <citation type="submission" date="2018-03" db="EMBL/GenBank/DDBJ databases">
        <title>Genomic Encyclopedia of Archaeal and Bacterial Type Strains, Phase II (KMG-II): from individual species to whole genera.</title>
        <authorList>
            <person name="Goeker M."/>
        </authorList>
    </citation>
    <scope>NUCLEOTIDE SEQUENCE [LARGE SCALE GENOMIC DNA]</scope>
    <source>
        <strain evidence="3 4">DSM 45211</strain>
    </source>
</reference>
<dbReference type="PANTHER" id="PTHR47817">
    <property type="entry name" value="OS04G0686300 PROTEIN"/>
    <property type="match status" value="1"/>
</dbReference>
<dbReference type="Pfam" id="PF02594">
    <property type="entry name" value="DUF167"/>
    <property type="match status" value="1"/>
</dbReference>
<dbReference type="SUPFAM" id="SSF69786">
    <property type="entry name" value="YggU-like"/>
    <property type="match status" value="1"/>
</dbReference>
<comment type="caution">
    <text evidence="3">The sequence shown here is derived from an EMBL/GenBank/DDBJ whole genome shotgun (WGS) entry which is preliminary data.</text>
</comment>